<gene>
    <name evidence="12" type="ORF">GCM10011594_41390</name>
</gene>
<evidence type="ECO:0000259" key="11">
    <source>
        <dbReference type="PROSITE" id="PS50113"/>
    </source>
</evidence>
<evidence type="ECO:0000256" key="3">
    <source>
        <dbReference type="ARBA" id="ARBA00012438"/>
    </source>
</evidence>
<dbReference type="SMART" id="SM00388">
    <property type="entry name" value="HisKA"/>
    <property type="match status" value="1"/>
</dbReference>
<dbReference type="PROSITE" id="PS50109">
    <property type="entry name" value="HIS_KIN"/>
    <property type="match status" value="1"/>
</dbReference>
<dbReference type="InterPro" id="IPR000014">
    <property type="entry name" value="PAS"/>
</dbReference>
<evidence type="ECO:0000313" key="13">
    <source>
        <dbReference type="Proteomes" id="UP000655208"/>
    </source>
</evidence>
<dbReference type="CDD" id="cd00130">
    <property type="entry name" value="PAS"/>
    <property type="match status" value="1"/>
</dbReference>
<evidence type="ECO:0000256" key="2">
    <source>
        <dbReference type="ARBA" id="ARBA00004236"/>
    </source>
</evidence>
<dbReference type="CDD" id="cd00075">
    <property type="entry name" value="HATPase"/>
    <property type="match status" value="1"/>
</dbReference>
<dbReference type="FunFam" id="3.30.565.10:FF:000006">
    <property type="entry name" value="Sensor histidine kinase WalK"/>
    <property type="match status" value="1"/>
</dbReference>
<dbReference type="SMART" id="SM00086">
    <property type="entry name" value="PAC"/>
    <property type="match status" value="1"/>
</dbReference>
<dbReference type="InterPro" id="IPR004358">
    <property type="entry name" value="Sig_transdc_His_kin-like_C"/>
</dbReference>
<evidence type="ECO:0000259" key="9">
    <source>
        <dbReference type="PROSITE" id="PS50109"/>
    </source>
</evidence>
<dbReference type="PRINTS" id="PR00344">
    <property type="entry name" value="BCTRLSENSOR"/>
</dbReference>
<keyword evidence="8" id="KW-0472">Membrane</keyword>
<dbReference type="SUPFAM" id="SSF55785">
    <property type="entry name" value="PYP-like sensor domain (PAS domain)"/>
    <property type="match status" value="1"/>
</dbReference>
<dbReference type="Gene3D" id="3.30.450.20">
    <property type="entry name" value="PAS domain"/>
    <property type="match status" value="1"/>
</dbReference>
<evidence type="ECO:0000259" key="10">
    <source>
        <dbReference type="PROSITE" id="PS50112"/>
    </source>
</evidence>
<protein>
    <recommendedName>
        <fullName evidence="3">histidine kinase</fullName>
        <ecNumber evidence="3">2.7.13.3</ecNumber>
    </recommendedName>
</protein>
<reference evidence="12" key="2">
    <citation type="submission" date="2020-09" db="EMBL/GenBank/DDBJ databases">
        <authorList>
            <person name="Sun Q."/>
            <person name="Zhou Y."/>
        </authorList>
    </citation>
    <scope>NUCLEOTIDE SEQUENCE</scope>
    <source>
        <strain evidence="12">CGMCC 4.7308</strain>
    </source>
</reference>
<dbReference type="InterPro" id="IPR005467">
    <property type="entry name" value="His_kinase_dom"/>
</dbReference>
<evidence type="ECO:0000256" key="6">
    <source>
        <dbReference type="ARBA" id="ARBA00022777"/>
    </source>
</evidence>
<dbReference type="PROSITE" id="PS50112">
    <property type="entry name" value="PAS"/>
    <property type="match status" value="1"/>
</dbReference>
<feature type="transmembrane region" description="Helical" evidence="8">
    <location>
        <begin position="141"/>
        <end position="163"/>
    </location>
</feature>
<dbReference type="Gene3D" id="3.30.565.10">
    <property type="entry name" value="Histidine kinase-like ATPase, C-terminal domain"/>
    <property type="match status" value="1"/>
</dbReference>
<dbReference type="InterPro" id="IPR050736">
    <property type="entry name" value="Sensor_HK_Regulatory"/>
</dbReference>
<dbReference type="EMBL" id="BMNA01000017">
    <property type="protein sequence ID" value="GGM17035.1"/>
    <property type="molecule type" value="Genomic_DNA"/>
</dbReference>
<keyword evidence="8" id="KW-1133">Transmembrane helix</keyword>
<dbReference type="InterPro" id="IPR001610">
    <property type="entry name" value="PAC"/>
</dbReference>
<keyword evidence="7" id="KW-0902">Two-component regulatory system</keyword>
<dbReference type="Pfam" id="PF13426">
    <property type="entry name" value="PAS_9"/>
    <property type="match status" value="1"/>
</dbReference>
<dbReference type="InterPro" id="IPR036890">
    <property type="entry name" value="HATPase_C_sf"/>
</dbReference>
<evidence type="ECO:0000256" key="7">
    <source>
        <dbReference type="ARBA" id="ARBA00023012"/>
    </source>
</evidence>
<comment type="caution">
    <text evidence="12">The sequence shown here is derived from an EMBL/GenBank/DDBJ whole genome shotgun (WGS) entry which is preliminary data.</text>
</comment>
<keyword evidence="8" id="KW-0812">Transmembrane</keyword>
<evidence type="ECO:0000256" key="8">
    <source>
        <dbReference type="SAM" id="Phobius"/>
    </source>
</evidence>
<dbReference type="GO" id="GO:0000155">
    <property type="term" value="F:phosphorelay sensor kinase activity"/>
    <property type="evidence" value="ECO:0007669"/>
    <property type="project" value="InterPro"/>
</dbReference>
<dbReference type="InterPro" id="IPR003661">
    <property type="entry name" value="HisK_dim/P_dom"/>
</dbReference>
<dbReference type="GO" id="GO:0005886">
    <property type="term" value="C:plasma membrane"/>
    <property type="evidence" value="ECO:0007669"/>
    <property type="project" value="UniProtKB-SubCell"/>
</dbReference>
<dbReference type="InterPro" id="IPR003594">
    <property type="entry name" value="HATPase_dom"/>
</dbReference>
<keyword evidence="13" id="KW-1185">Reference proteome</keyword>
<feature type="transmembrane region" description="Helical" evidence="8">
    <location>
        <begin position="117"/>
        <end position="135"/>
    </location>
</feature>
<dbReference type="Gene3D" id="1.10.287.130">
    <property type="match status" value="1"/>
</dbReference>
<feature type="transmembrane region" description="Helical" evidence="8">
    <location>
        <begin position="43"/>
        <end position="66"/>
    </location>
</feature>
<dbReference type="Proteomes" id="UP000655208">
    <property type="component" value="Unassembled WGS sequence"/>
</dbReference>
<name>A0A917TAZ2_9ACTN</name>
<evidence type="ECO:0000256" key="1">
    <source>
        <dbReference type="ARBA" id="ARBA00000085"/>
    </source>
</evidence>
<keyword evidence="5" id="KW-0808">Transferase</keyword>
<organism evidence="12 13">
    <name type="scientific">Nakamurella endophytica</name>
    <dbReference type="NCBI Taxonomy" id="1748367"/>
    <lineage>
        <taxon>Bacteria</taxon>
        <taxon>Bacillati</taxon>
        <taxon>Actinomycetota</taxon>
        <taxon>Actinomycetes</taxon>
        <taxon>Nakamurellales</taxon>
        <taxon>Nakamurellaceae</taxon>
        <taxon>Nakamurella</taxon>
    </lineage>
</organism>
<dbReference type="NCBIfam" id="TIGR00229">
    <property type="entry name" value="sensory_box"/>
    <property type="match status" value="1"/>
</dbReference>
<evidence type="ECO:0000256" key="5">
    <source>
        <dbReference type="ARBA" id="ARBA00022679"/>
    </source>
</evidence>
<proteinExistence type="predicted"/>
<dbReference type="SMART" id="SM00387">
    <property type="entry name" value="HATPase_c"/>
    <property type="match status" value="1"/>
</dbReference>
<feature type="transmembrane region" description="Helical" evidence="8">
    <location>
        <begin position="20"/>
        <end position="36"/>
    </location>
</feature>
<dbReference type="Pfam" id="PF02518">
    <property type="entry name" value="HATPase_c"/>
    <property type="match status" value="1"/>
</dbReference>
<dbReference type="CDD" id="cd00082">
    <property type="entry name" value="HisKA"/>
    <property type="match status" value="1"/>
</dbReference>
<feature type="transmembrane region" description="Helical" evidence="8">
    <location>
        <begin position="86"/>
        <end position="110"/>
    </location>
</feature>
<keyword evidence="4" id="KW-0597">Phosphoprotein</keyword>
<reference evidence="12" key="1">
    <citation type="journal article" date="2014" name="Int. J. Syst. Evol. Microbiol.">
        <title>Complete genome sequence of Corynebacterium casei LMG S-19264T (=DSM 44701T), isolated from a smear-ripened cheese.</title>
        <authorList>
            <consortium name="US DOE Joint Genome Institute (JGI-PGF)"/>
            <person name="Walter F."/>
            <person name="Albersmeier A."/>
            <person name="Kalinowski J."/>
            <person name="Ruckert C."/>
        </authorList>
    </citation>
    <scope>NUCLEOTIDE SEQUENCE</scope>
    <source>
        <strain evidence="12">CGMCC 4.7308</strain>
    </source>
</reference>
<dbReference type="PANTHER" id="PTHR43711">
    <property type="entry name" value="TWO-COMPONENT HISTIDINE KINASE"/>
    <property type="match status" value="1"/>
</dbReference>
<dbReference type="InterPro" id="IPR035965">
    <property type="entry name" value="PAS-like_dom_sf"/>
</dbReference>
<feature type="domain" description="PAC" evidence="11">
    <location>
        <begin position="286"/>
        <end position="338"/>
    </location>
</feature>
<dbReference type="RefSeq" id="WP_188944768.1">
    <property type="nucleotide sequence ID" value="NZ_BMNA01000017.1"/>
</dbReference>
<accession>A0A917TAZ2</accession>
<dbReference type="PROSITE" id="PS50113">
    <property type="entry name" value="PAC"/>
    <property type="match status" value="1"/>
</dbReference>
<dbReference type="InterPro" id="IPR000700">
    <property type="entry name" value="PAS-assoc_C"/>
</dbReference>
<comment type="catalytic activity">
    <reaction evidence="1">
        <text>ATP + protein L-histidine = ADP + protein N-phospho-L-histidine.</text>
        <dbReference type="EC" id="2.7.13.3"/>
    </reaction>
</comment>
<dbReference type="SUPFAM" id="SSF55874">
    <property type="entry name" value="ATPase domain of HSP90 chaperone/DNA topoisomerase II/histidine kinase"/>
    <property type="match status" value="1"/>
</dbReference>
<dbReference type="EC" id="2.7.13.3" evidence="3"/>
<feature type="domain" description="Histidine kinase" evidence="9">
    <location>
        <begin position="342"/>
        <end position="565"/>
    </location>
</feature>
<dbReference type="AlphaFoldDB" id="A0A917TAZ2"/>
<evidence type="ECO:0000256" key="4">
    <source>
        <dbReference type="ARBA" id="ARBA00022553"/>
    </source>
</evidence>
<evidence type="ECO:0000313" key="12">
    <source>
        <dbReference type="EMBL" id="GGM17035.1"/>
    </source>
</evidence>
<comment type="subcellular location">
    <subcellularLocation>
        <location evidence="2">Cell membrane</location>
    </subcellularLocation>
</comment>
<dbReference type="PANTHER" id="PTHR43711:SF1">
    <property type="entry name" value="HISTIDINE KINASE 1"/>
    <property type="match status" value="1"/>
</dbReference>
<dbReference type="Pfam" id="PF00512">
    <property type="entry name" value="HisKA"/>
    <property type="match status" value="1"/>
</dbReference>
<feature type="domain" description="PAS" evidence="10">
    <location>
        <begin position="208"/>
        <end position="253"/>
    </location>
</feature>
<dbReference type="InterPro" id="IPR036097">
    <property type="entry name" value="HisK_dim/P_sf"/>
</dbReference>
<dbReference type="SUPFAM" id="SSF47384">
    <property type="entry name" value="Homodimeric domain of signal transducing histidine kinase"/>
    <property type="match status" value="1"/>
</dbReference>
<sequence length="577" mass="61211">MTFLQQVARGRDPYAVAERQVGIAGVFLIAYLLFLVPGIRAGAIWPVVVAAALVVAATVAALTVHWPQVPTRWHMLIPLTDLVAAGLLRIDTGAASSPFSALMILAVLSLGIERGRFPVVLAAIGSFVISLVPLLPDLASVTAGVWLRTFFTPLVLACAALTVNELSRRLRRRYERVAQLRAQQEVLLSQAQDHALEAAAASSLLRESAEQLSTVIDSVTEQSIIGTDTVGAVDVYNTGAERMLGRPRHEVMGHLLPELLAGSPLAAAADDGFAELVREIRSGTPQIRDLSLTRADGGGLDVRISATARRDAAGDLEGYLFVLTDMTAEREAARLKDEFTGLISHELRTPLSSILGYLELIADDEENPLSAEQMGYLATVERNAQRLLRLVGDLLFTAQVEAGKFSLDRRPVDLRQIVTSTGESLRPTAAAAGVTLSVFLPDGEIPVDGDPVRLGQACDNLVSNAVKFTKPGGRVAISAGIDDSGDEPVARLSVSDTGVGIPVEEMENLFSRFFRASTATANAVPGVGLGLTITKAIATAHGGTIRVASTPGEGTTFSLALPLRSDAQDRRRLATAS</sequence>
<keyword evidence="6" id="KW-0418">Kinase</keyword>